<organism evidence="9 10">
    <name type="scientific">Molorchus minor</name>
    <dbReference type="NCBI Taxonomy" id="1323400"/>
    <lineage>
        <taxon>Eukaryota</taxon>
        <taxon>Metazoa</taxon>
        <taxon>Ecdysozoa</taxon>
        <taxon>Arthropoda</taxon>
        <taxon>Hexapoda</taxon>
        <taxon>Insecta</taxon>
        <taxon>Pterygota</taxon>
        <taxon>Neoptera</taxon>
        <taxon>Endopterygota</taxon>
        <taxon>Coleoptera</taxon>
        <taxon>Polyphaga</taxon>
        <taxon>Cucujiformia</taxon>
        <taxon>Chrysomeloidea</taxon>
        <taxon>Cerambycidae</taxon>
        <taxon>Lamiinae</taxon>
        <taxon>Monochamini</taxon>
        <taxon>Molorchus</taxon>
    </lineage>
</organism>
<keyword evidence="4 7" id="KW-0539">Nucleus</keyword>
<evidence type="ECO:0000256" key="1">
    <source>
        <dbReference type="ARBA" id="ARBA00004604"/>
    </source>
</evidence>
<comment type="similarity">
    <text evidence="6 7">Belongs to the MPP10 family.</text>
</comment>
<dbReference type="PANTHER" id="PTHR17039:SF0">
    <property type="entry name" value="U3 SMALL NUCLEOLAR RIBONUCLEOPROTEIN PROTEIN MPP10"/>
    <property type="match status" value="1"/>
</dbReference>
<dbReference type="Pfam" id="PF04006">
    <property type="entry name" value="Mpp10"/>
    <property type="match status" value="1"/>
</dbReference>
<evidence type="ECO:0000256" key="8">
    <source>
        <dbReference type="SAM" id="MobiDB-lite"/>
    </source>
</evidence>
<evidence type="ECO:0000256" key="5">
    <source>
        <dbReference type="ARBA" id="ARBA00023274"/>
    </source>
</evidence>
<comment type="caution">
    <text evidence="9">The sequence shown here is derived from an EMBL/GenBank/DDBJ whole genome shotgun (WGS) entry which is preliminary data.</text>
</comment>
<protein>
    <recommendedName>
        <fullName evidence="7">U3 small nucleolar ribonucleoprotein protein MPP10</fullName>
    </recommendedName>
</protein>
<feature type="region of interest" description="Disordered" evidence="8">
    <location>
        <begin position="123"/>
        <end position="176"/>
    </location>
</feature>
<feature type="compositionally biased region" description="Basic and acidic residues" evidence="8">
    <location>
        <begin position="499"/>
        <end position="514"/>
    </location>
</feature>
<gene>
    <name evidence="9" type="ORF">NQ317_001558</name>
</gene>
<keyword evidence="2 7" id="KW-0690">Ribosome biogenesis</keyword>
<feature type="region of interest" description="Disordered" evidence="8">
    <location>
        <begin position="212"/>
        <end position="251"/>
    </location>
</feature>
<comment type="function">
    <text evidence="7">Involved in nucleolar processing of pre-18S ribosomal RNA.</text>
</comment>
<evidence type="ECO:0000256" key="6">
    <source>
        <dbReference type="ARBA" id="ARBA00029455"/>
    </source>
</evidence>
<evidence type="ECO:0000256" key="7">
    <source>
        <dbReference type="PIRNR" id="PIRNR017300"/>
    </source>
</evidence>
<accession>A0ABQ9J508</accession>
<name>A0ABQ9J508_9CUCU</name>
<dbReference type="EMBL" id="JAPWTJ010001232">
    <property type="protein sequence ID" value="KAJ8973128.1"/>
    <property type="molecule type" value="Genomic_DNA"/>
</dbReference>
<keyword evidence="5 7" id="KW-0687">Ribonucleoprotein</keyword>
<dbReference type="InterPro" id="IPR012173">
    <property type="entry name" value="Mpp10"/>
</dbReference>
<evidence type="ECO:0000256" key="2">
    <source>
        <dbReference type="ARBA" id="ARBA00022517"/>
    </source>
</evidence>
<dbReference type="PANTHER" id="PTHR17039">
    <property type="entry name" value="U3 SMALL NUCLEOLAR RIBONUCLEOPROTEIN PROTEIN MPP10"/>
    <property type="match status" value="1"/>
</dbReference>
<keyword evidence="10" id="KW-1185">Reference proteome</keyword>
<sequence length="554" mass="63728">MEDGALHIEGILENINQFIKKPDEFLEGDNSLSDKIKTGLKQSYDAAKFQEFKIINSDALPELIIDNFDLEQIWQQIELQNDPLLTSSITDVSKVITSKDHLLFCSLEKEILLSTADSVNENSINDVDLNNHNDDGSKSEDEENSNIKELNHELNDNDNSGAEDNINDSDLSDNYNEENSAQINNEKNFINKKSGVEDDFFKLNEMEDFLKAEERKEQTKSTGDNSEESGSEAEGNIDFFENSSDDSDDNMKTARFKDFFVAKDKKKQNNLKKIVEGSEDEEDYNTQQKKSALELRQERLQKRIEEIEKDNVSDKPWQLRGEISADNRPKNSLLEEVLEMDLTSRPAPVITEQTSLQLDDIVKQRIKDRAFDSVERKIKPIETPLEYKKKLVLDQEKSKQSLAQIYEKQFLEQQASLDPESQDKEEEEPEIHKEIKQLMSNLFNKLDALSNFHFTPKPAVPELRIINNLPAVSMEEVAPVAATDSILLAPEEIKNKTKGDIIGKSERTSTDKNRERRKKKLKQRVHLNEKRNFFRIIYILIQAKRTKGKLVLVN</sequence>
<dbReference type="Proteomes" id="UP001162164">
    <property type="component" value="Unassembled WGS sequence"/>
</dbReference>
<reference evidence="9" key="1">
    <citation type="journal article" date="2023" name="Insect Mol. Biol.">
        <title>Genome sequencing provides insights into the evolution of gene families encoding plant cell wall-degrading enzymes in longhorned beetles.</title>
        <authorList>
            <person name="Shin N.R."/>
            <person name="Okamura Y."/>
            <person name="Kirsch R."/>
            <person name="Pauchet Y."/>
        </authorList>
    </citation>
    <scope>NUCLEOTIDE SEQUENCE</scope>
    <source>
        <strain evidence="9">MMC_N1</strain>
    </source>
</reference>
<comment type="subcellular location">
    <subcellularLocation>
        <location evidence="1 7">Nucleus</location>
        <location evidence="1 7">Nucleolus</location>
    </subcellularLocation>
</comment>
<proteinExistence type="inferred from homology"/>
<evidence type="ECO:0000313" key="9">
    <source>
        <dbReference type="EMBL" id="KAJ8973128.1"/>
    </source>
</evidence>
<feature type="compositionally biased region" description="Basic and acidic residues" evidence="8">
    <location>
        <begin position="129"/>
        <end position="155"/>
    </location>
</feature>
<evidence type="ECO:0000256" key="4">
    <source>
        <dbReference type="ARBA" id="ARBA00023242"/>
    </source>
</evidence>
<dbReference type="PIRSF" id="PIRSF017300">
    <property type="entry name" value="snoRNP_Mpp10"/>
    <property type="match status" value="1"/>
</dbReference>
<evidence type="ECO:0000256" key="3">
    <source>
        <dbReference type="ARBA" id="ARBA00022552"/>
    </source>
</evidence>
<feature type="region of interest" description="Disordered" evidence="8">
    <location>
        <begin position="270"/>
        <end position="290"/>
    </location>
</feature>
<evidence type="ECO:0000313" key="10">
    <source>
        <dbReference type="Proteomes" id="UP001162164"/>
    </source>
</evidence>
<keyword evidence="3 7" id="KW-0698">rRNA processing</keyword>
<feature type="region of interest" description="Disordered" evidence="8">
    <location>
        <begin position="499"/>
        <end position="522"/>
    </location>
</feature>